<dbReference type="Pfam" id="PF22244">
    <property type="entry name" value="GCE_fung"/>
    <property type="match status" value="1"/>
</dbReference>
<evidence type="ECO:0000256" key="3">
    <source>
        <dbReference type="ARBA" id="ARBA00022801"/>
    </source>
</evidence>
<keyword evidence="6" id="KW-1185">Reference proteome</keyword>
<dbReference type="AlphaFoldDB" id="A0A7M2RIU6"/>
<feature type="domain" description="4-O-methyl-glucuronoyl methylesterase-like" evidence="4">
    <location>
        <begin position="82"/>
        <end position="310"/>
    </location>
</feature>
<keyword evidence="1" id="KW-0719">Serine esterase</keyword>
<dbReference type="EMBL" id="CP063304">
    <property type="protein sequence ID" value="QOV20253.1"/>
    <property type="molecule type" value="Genomic_DNA"/>
</dbReference>
<protein>
    <recommendedName>
        <fullName evidence="4">4-O-methyl-glucuronoyl methylesterase-like domain-containing protein</fullName>
    </recommendedName>
</protein>
<dbReference type="RefSeq" id="WP_193736573.1">
    <property type="nucleotide sequence ID" value="NZ_CP063304.1"/>
</dbReference>
<proteinExistence type="predicted"/>
<name>A0A7M2RIU6_9FIRM</name>
<organism evidence="5 6">
    <name type="scientific">Blautia liquoris</name>
    <dbReference type="NCBI Taxonomy" id="2779518"/>
    <lineage>
        <taxon>Bacteria</taxon>
        <taxon>Bacillati</taxon>
        <taxon>Bacillota</taxon>
        <taxon>Clostridia</taxon>
        <taxon>Lachnospirales</taxon>
        <taxon>Lachnospiraceae</taxon>
        <taxon>Blautia</taxon>
    </lineage>
</organism>
<sequence>MSFLQKELENRDLPNLLQLQTGEMITGRDDWEQRRIELKEILSREFIGYPPRFETVTDGACLLEDGNAYGGKADMKTIQLTIKSSYSVMSFPFTLVLPKKRKEPPLFLYLSFSAAIADGIGEEIIDHGYAIANIYYQDMAPDYYDGHHNGLGRFASRNSFDSWGKLRMWAWGASRILDYLLFHEEIDAARVAVMGHSRLGKAALVAGAFDERFGLTAANESGAGGAALFRGKTGERIRNLYGEGSRLWFCSNFFQYMEKENQMPFDQHFLTALIAPRNLYIASAKQDLWSDPTSEFLNAIAVNKIYQIYGKQGIETADAYPKAGDVYHKGNIGYHLREGTHDLTRYDWHRIMEYRKLHDI</sequence>
<keyword evidence="2" id="KW-0732">Signal</keyword>
<evidence type="ECO:0000256" key="1">
    <source>
        <dbReference type="ARBA" id="ARBA00022487"/>
    </source>
</evidence>
<dbReference type="Proteomes" id="UP000593601">
    <property type="component" value="Chromosome"/>
</dbReference>
<gene>
    <name evidence="5" type="ORF">INP51_04705</name>
</gene>
<dbReference type="InterPro" id="IPR029058">
    <property type="entry name" value="AB_hydrolase_fold"/>
</dbReference>
<dbReference type="SUPFAM" id="SSF53474">
    <property type="entry name" value="alpha/beta-Hydrolases"/>
    <property type="match status" value="1"/>
</dbReference>
<evidence type="ECO:0000313" key="5">
    <source>
        <dbReference type="EMBL" id="QOV20253.1"/>
    </source>
</evidence>
<evidence type="ECO:0000259" key="4">
    <source>
        <dbReference type="Pfam" id="PF22244"/>
    </source>
</evidence>
<evidence type="ECO:0000313" key="6">
    <source>
        <dbReference type="Proteomes" id="UP000593601"/>
    </source>
</evidence>
<evidence type="ECO:0000256" key="2">
    <source>
        <dbReference type="ARBA" id="ARBA00022729"/>
    </source>
</evidence>
<dbReference type="GO" id="GO:0052689">
    <property type="term" value="F:carboxylic ester hydrolase activity"/>
    <property type="evidence" value="ECO:0007669"/>
    <property type="project" value="UniProtKB-KW"/>
</dbReference>
<dbReference type="Gene3D" id="3.40.50.1820">
    <property type="entry name" value="alpha/beta hydrolase"/>
    <property type="match status" value="1"/>
</dbReference>
<reference evidence="5 6" key="1">
    <citation type="submission" date="2020-10" db="EMBL/GenBank/DDBJ databases">
        <title>Blautia liquoris sp.nov., isolated from the mud in a fermentation cellar used for the production of Chinese strong-flavoured liquor.</title>
        <authorList>
            <person name="Lu L."/>
        </authorList>
    </citation>
    <scope>NUCLEOTIDE SEQUENCE [LARGE SCALE GENOMIC DNA]</scope>
    <source>
        <strain evidence="5 6">LZLJ-3</strain>
    </source>
</reference>
<dbReference type="InterPro" id="IPR054579">
    <property type="entry name" value="GCE-like_dom"/>
</dbReference>
<dbReference type="KEGG" id="bliq:INP51_04705"/>
<keyword evidence="3" id="KW-0378">Hydrolase</keyword>
<accession>A0A7M2RIU6</accession>